<dbReference type="GO" id="GO:0005216">
    <property type="term" value="F:monoatomic ion channel activity"/>
    <property type="evidence" value="ECO:0007669"/>
    <property type="project" value="InterPro"/>
</dbReference>
<dbReference type="Gene3D" id="1.10.287.70">
    <property type="match status" value="1"/>
</dbReference>
<feature type="domain" description="Cyclic nucleotide-binding" evidence="11">
    <location>
        <begin position="397"/>
        <end position="472"/>
    </location>
</feature>
<evidence type="ECO:0000256" key="9">
    <source>
        <dbReference type="ARBA" id="ARBA00023303"/>
    </source>
</evidence>
<evidence type="ECO:0000256" key="4">
    <source>
        <dbReference type="ARBA" id="ARBA00022692"/>
    </source>
</evidence>
<dbReference type="SUPFAM" id="SSF51206">
    <property type="entry name" value="cAMP-binding domain-like"/>
    <property type="match status" value="1"/>
</dbReference>
<dbReference type="GO" id="GO:0016020">
    <property type="term" value="C:membrane"/>
    <property type="evidence" value="ECO:0007669"/>
    <property type="project" value="UniProtKB-SubCell"/>
</dbReference>
<keyword evidence="4 10" id="KW-0812">Transmembrane</keyword>
<dbReference type="InterPro" id="IPR014710">
    <property type="entry name" value="RmlC-like_jellyroll"/>
</dbReference>
<evidence type="ECO:0000256" key="3">
    <source>
        <dbReference type="ARBA" id="ARBA00022448"/>
    </source>
</evidence>
<comment type="similarity">
    <text evidence="2">Belongs to the cyclic nucleotide-gated cation channel (TC 1.A.1.5) family.</text>
</comment>
<dbReference type="CDD" id="cd00038">
    <property type="entry name" value="CAP_ED"/>
    <property type="match status" value="1"/>
</dbReference>
<dbReference type="PANTHER" id="PTHR45651">
    <property type="entry name" value="CYCLIC NUCLEOTIDE-GATED ION CHANNEL 15-RELATED-RELATED"/>
    <property type="match status" value="1"/>
</dbReference>
<gene>
    <name evidence="12" type="ORF">KI387_034485</name>
</gene>
<proteinExistence type="inferred from homology"/>
<keyword evidence="6" id="KW-0406">Ion transport</keyword>
<feature type="transmembrane region" description="Helical" evidence="10">
    <location>
        <begin position="291"/>
        <end position="314"/>
    </location>
</feature>
<accession>A0AA38C0S2</accession>
<dbReference type="EMBL" id="JAHRHJ020003813">
    <property type="protein sequence ID" value="KAH9290368.1"/>
    <property type="molecule type" value="Genomic_DNA"/>
</dbReference>
<dbReference type="InterPro" id="IPR018490">
    <property type="entry name" value="cNMP-bd_dom_sf"/>
</dbReference>
<keyword evidence="5 10" id="KW-1133">Transmembrane helix</keyword>
<keyword evidence="13" id="KW-1185">Reference proteome</keyword>
<dbReference type="AlphaFoldDB" id="A0AA38C0S2"/>
<name>A0AA38C0S2_TAXCH</name>
<dbReference type="Pfam" id="PF00520">
    <property type="entry name" value="Ion_trans"/>
    <property type="match status" value="1"/>
</dbReference>
<feature type="non-terminal residue" evidence="12">
    <location>
        <position position="1"/>
    </location>
</feature>
<keyword evidence="9" id="KW-0407">Ion channel</keyword>
<keyword evidence="8" id="KW-1071">Ligand-gated ion channel</keyword>
<evidence type="ECO:0000259" key="11">
    <source>
        <dbReference type="PROSITE" id="PS50042"/>
    </source>
</evidence>
<dbReference type="PANTHER" id="PTHR45651:SF11">
    <property type="entry name" value="CYCLIC NUCLEOTIDE-GATED ION CHANNEL 20, CHLOROPLASTIC-RELATED"/>
    <property type="match status" value="1"/>
</dbReference>
<comment type="caution">
    <text evidence="12">The sequence shown here is derived from an EMBL/GenBank/DDBJ whole genome shotgun (WGS) entry which is preliminary data.</text>
</comment>
<evidence type="ECO:0000256" key="5">
    <source>
        <dbReference type="ARBA" id="ARBA00022989"/>
    </source>
</evidence>
<dbReference type="Gene3D" id="1.10.287.630">
    <property type="entry name" value="Helix hairpin bin"/>
    <property type="match status" value="1"/>
</dbReference>
<dbReference type="PROSITE" id="PS50042">
    <property type="entry name" value="CNMP_BINDING_3"/>
    <property type="match status" value="1"/>
</dbReference>
<dbReference type="InterPro" id="IPR005821">
    <property type="entry name" value="Ion_trans_dom"/>
</dbReference>
<dbReference type="SUPFAM" id="SSF81324">
    <property type="entry name" value="Voltage-gated potassium channels"/>
    <property type="match status" value="1"/>
</dbReference>
<evidence type="ECO:0000313" key="12">
    <source>
        <dbReference type="EMBL" id="KAH9290368.1"/>
    </source>
</evidence>
<reference evidence="12 13" key="1">
    <citation type="journal article" date="2021" name="Nat. Plants">
        <title>The Taxus genome provides insights into paclitaxel biosynthesis.</title>
        <authorList>
            <person name="Xiong X."/>
            <person name="Gou J."/>
            <person name="Liao Q."/>
            <person name="Li Y."/>
            <person name="Zhou Q."/>
            <person name="Bi G."/>
            <person name="Li C."/>
            <person name="Du R."/>
            <person name="Wang X."/>
            <person name="Sun T."/>
            <person name="Guo L."/>
            <person name="Liang H."/>
            <person name="Lu P."/>
            <person name="Wu Y."/>
            <person name="Zhang Z."/>
            <person name="Ro D.K."/>
            <person name="Shang Y."/>
            <person name="Huang S."/>
            <person name="Yan J."/>
        </authorList>
    </citation>
    <scope>NUCLEOTIDE SEQUENCE [LARGE SCALE GENOMIC DNA]</scope>
    <source>
        <strain evidence="12">Ta-2019</strain>
    </source>
</reference>
<keyword evidence="3" id="KW-0813">Transport</keyword>
<organism evidence="12 13">
    <name type="scientific">Taxus chinensis</name>
    <name type="common">Chinese yew</name>
    <name type="synonym">Taxus wallichiana var. chinensis</name>
    <dbReference type="NCBI Taxonomy" id="29808"/>
    <lineage>
        <taxon>Eukaryota</taxon>
        <taxon>Viridiplantae</taxon>
        <taxon>Streptophyta</taxon>
        <taxon>Embryophyta</taxon>
        <taxon>Tracheophyta</taxon>
        <taxon>Spermatophyta</taxon>
        <taxon>Pinopsida</taxon>
        <taxon>Pinidae</taxon>
        <taxon>Conifers II</taxon>
        <taxon>Cupressales</taxon>
        <taxon>Taxaceae</taxon>
        <taxon>Taxus</taxon>
    </lineage>
</organism>
<evidence type="ECO:0000256" key="8">
    <source>
        <dbReference type="ARBA" id="ARBA00023286"/>
    </source>
</evidence>
<dbReference type="InterPro" id="IPR000595">
    <property type="entry name" value="cNMP-bd_dom"/>
</dbReference>
<sequence length="530" mass="60869">DYKCIILDKTLTMVIAVLRSMTDFVYFLHMLLQRSKAACYSSQLQRVCNIHFRLAYVAPESRVIGVGDLVDDPREIAQHYLFGYFLVDLFVVLPLPQIMILVVLPKYVGSSAANYAKNLLRITVLLQYIPRMVRFLPLLAGRSATGFIFESAWANFFINILIFILAGHVVGSCWYLFGLQRVNQCLRDACSYATDSNGIKLNCSMFIDCGHGEKIGLFNDYPSWTVWKNNEHATDCLKGNGSSKFPYGIYSYVVPVTMESNVIRKYIYSLFWGFQQISTLAGNQIPSLFPWEVLFTMGIVGLGLLLNALLIGNMQNFLQSLGRRRLEMQLRRRDVEIWMERRRLSPLMRRRVRQSEQFKWAANRGVNEEKLMEDLPEDVQREIRRHLCLDLLKKVRIFTVMDDQVLDAFCERLRQCLYIGESEIIRIGYPIDKMIFIVRGDLESIGKDSGTVKLSGGDICGEELLTWCLERSGVQKNNTKFRRTGQRAISSRTVRCISNVEAFSLQAADLEDVTRLFSRLLRNPRVQGAI</sequence>
<feature type="non-terminal residue" evidence="12">
    <location>
        <position position="530"/>
    </location>
</feature>
<dbReference type="Proteomes" id="UP000824469">
    <property type="component" value="Unassembled WGS sequence"/>
</dbReference>
<evidence type="ECO:0000256" key="10">
    <source>
        <dbReference type="SAM" id="Phobius"/>
    </source>
</evidence>
<evidence type="ECO:0000256" key="7">
    <source>
        <dbReference type="ARBA" id="ARBA00023136"/>
    </source>
</evidence>
<evidence type="ECO:0000256" key="1">
    <source>
        <dbReference type="ARBA" id="ARBA00004141"/>
    </source>
</evidence>
<comment type="subcellular location">
    <subcellularLocation>
        <location evidence="1">Membrane</location>
        <topology evidence="1">Multi-pass membrane protein</topology>
    </subcellularLocation>
</comment>
<dbReference type="Gene3D" id="2.60.120.10">
    <property type="entry name" value="Jelly Rolls"/>
    <property type="match status" value="1"/>
</dbReference>
<dbReference type="OMA" id="CGRGINI"/>
<evidence type="ECO:0000313" key="13">
    <source>
        <dbReference type="Proteomes" id="UP000824469"/>
    </source>
</evidence>
<feature type="transmembrane region" description="Helical" evidence="10">
    <location>
        <begin position="152"/>
        <end position="177"/>
    </location>
</feature>
<evidence type="ECO:0000256" key="6">
    <source>
        <dbReference type="ARBA" id="ARBA00023065"/>
    </source>
</evidence>
<protein>
    <recommendedName>
        <fullName evidence="11">Cyclic nucleotide-binding domain-containing protein</fullName>
    </recommendedName>
</protein>
<keyword evidence="7 10" id="KW-0472">Membrane</keyword>
<feature type="transmembrane region" description="Helical" evidence="10">
    <location>
        <begin position="12"/>
        <end position="32"/>
    </location>
</feature>
<evidence type="ECO:0000256" key="2">
    <source>
        <dbReference type="ARBA" id="ARBA00010486"/>
    </source>
</evidence>
<feature type="transmembrane region" description="Helical" evidence="10">
    <location>
        <begin position="81"/>
        <end position="107"/>
    </location>
</feature>